<gene>
    <name evidence="1" type="ORF">SAMN04489742_2220</name>
</gene>
<evidence type="ECO:0000313" key="1">
    <source>
        <dbReference type="EMBL" id="SDQ70503.1"/>
    </source>
</evidence>
<sequence length="59" mass="6392">MNFESHSVTLKLWDRSTTNESLDAAVADVALRANVSKDQVRVTRSGPKVFTIGVASDLS</sequence>
<dbReference type="KEGG" id="acry:AC20117_06305"/>
<accession>A0A1H1D1Z5</accession>
<organism evidence="1 2">
    <name type="scientific">Crystallibacter crystallopoietes</name>
    <dbReference type="NCBI Taxonomy" id="37928"/>
    <lineage>
        <taxon>Bacteria</taxon>
        <taxon>Bacillati</taxon>
        <taxon>Actinomycetota</taxon>
        <taxon>Actinomycetes</taxon>
        <taxon>Micrococcales</taxon>
        <taxon>Micrococcaceae</taxon>
        <taxon>Crystallibacter</taxon>
    </lineage>
</organism>
<dbReference type="AlphaFoldDB" id="A0A1H1D1Z5"/>
<reference evidence="1 2" key="1">
    <citation type="submission" date="2016-10" db="EMBL/GenBank/DDBJ databases">
        <authorList>
            <person name="de Groot N.N."/>
        </authorList>
    </citation>
    <scope>NUCLEOTIDE SEQUENCE [LARGE SCALE GENOMIC DNA]</scope>
    <source>
        <strain evidence="1 2">DSM 20117</strain>
    </source>
</reference>
<dbReference type="RefSeq" id="WP_074700449.1">
    <property type="nucleotide sequence ID" value="NZ_CP018863.1"/>
</dbReference>
<dbReference type="Proteomes" id="UP000181917">
    <property type="component" value="Unassembled WGS sequence"/>
</dbReference>
<evidence type="ECO:0000313" key="2">
    <source>
        <dbReference type="Proteomes" id="UP000181917"/>
    </source>
</evidence>
<keyword evidence="2" id="KW-1185">Reference proteome</keyword>
<proteinExistence type="predicted"/>
<protein>
    <submittedName>
        <fullName evidence="1">Uncharacterized protein</fullName>
    </submittedName>
</protein>
<name>A0A1H1D1Z5_9MICC</name>
<dbReference type="EMBL" id="FNKH01000002">
    <property type="protein sequence ID" value="SDQ70503.1"/>
    <property type="molecule type" value="Genomic_DNA"/>
</dbReference>